<dbReference type="CTD" id="35944"/>
<keyword evidence="10" id="KW-1185">Reference proteome</keyword>
<dbReference type="PANTHER" id="PTHR12471">
    <property type="entry name" value="VACUOLAR ATP SYNTHASE SUBUNIT S1"/>
    <property type="match status" value="1"/>
</dbReference>
<feature type="domain" description="V-type proton ATPase subunit S1 luminal" evidence="8">
    <location>
        <begin position="256"/>
        <end position="351"/>
    </location>
</feature>
<evidence type="ECO:0000259" key="9">
    <source>
        <dbReference type="Pfam" id="PF20520"/>
    </source>
</evidence>
<sequence>MKMASSKMYLTAVLAVILGTIFSTNAHSHVPVLLWESSSVGANGATPAALSAMEVDEFLDVLMRRLDRNSPVVALFAEDSLSVEDFSRQSSEAQSTFPALQSIKGGNSLEFFPSVQSPMKALNRLSKLGYKWEEVSGEVLPEADKKILLFNLGGLKGGEDRSQMLLRHDKTVASLFKQMVEKYSDVLAVYTGRHASWTAPESRRVRRDAEPTTTTGCNTVIKSTGNSSQIMLYTSECPVLTINGTNFNLSSGEAVGPPDTRKSLIRMVARYKVDTSSDKATLRFRFNFTDSGYWQLIQAEYEDSRNQKHLLEPTTVIKAPINFSYSCGSTATFQSADKSVSLKLKNIKVQPLMGSTRADFAASEDCVPFFTIPIWSGLFVTFLLLFIVAWGIDMMMNIHTMDRFDDPKGKPLVFNAQE</sequence>
<dbReference type="Pfam" id="PF20520">
    <property type="entry name" value="Ac45-VOA1_TM"/>
    <property type="match status" value="1"/>
</dbReference>
<gene>
    <name evidence="11" type="primary">LOC117652936</name>
</gene>
<dbReference type="InterPro" id="IPR008388">
    <property type="entry name" value="Ac45_acc_su"/>
</dbReference>
<feature type="domain" description="V-type proton ATPase subunit S1/VOA1 transmembrane" evidence="9">
    <location>
        <begin position="368"/>
        <end position="406"/>
    </location>
</feature>
<evidence type="ECO:0000256" key="7">
    <source>
        <dbReference type="SAM" id="SignalP"/>
    </source>
</evidence>
<dbReference type="OrthoDB" id="9985059at2759"/>
<dbReference type="GO" id="GO:0033176">
    <property type="term" value="C:proton-transporting V-type ATPase complex"/>
    <property type="evidence" value="ECO:0007669"/>
    <property type="project" value="TreeGrafter"/>
</dbReference>
<dbReference type="Gene3D" id="2.40.160.110">
    <property type="match status" value="1"/>
</dbReference>
<evidence type="ECO:0000256" key="1">
    <source>
        <dbReference type="ARBA" id="ARBA00004167"/>
    </source>
</evidence>
<dbReference type="GO" id="GO:0030641">
    <property type="term" value="P:regulation of cellular pH"/>
    <property type="evidence" value="ECO:0007669"/>
    <property type="project" value="TreeGrafter"/>
</dbReference>
<organism evidence="11">
    <name type="scientific">Thrips palmi</name>
    <name type="common">Melon thrips</name>
    <dbReference type="NCBI Taxonomy" id="161013"/>
    <lineage>
        <taxon>Eukaryota</taxon>
        <taxon>Metazoa</taxon>
        <taxon>Ecdysozoa</taxon>
        <taxon>Arthropoda</taxon>
        <taxon>Hexapoda</taxon>
        <taxon>Insecta</taxon>
        <taxon>Pterygota</taxon>
        <taxon>Neoptera</taxon>
        <taxon>Paraneoptera</taxon>
        <taxon>Thysanoptera</taxon>
        <taxon>Terebrantia</taxon>
        <taxon>Thripoidea</taxon>
        <taxon>Thripidae</taxon>
        <taxon>Thrips</taxon>
    </lineage>
</organism>
<evidence type="ECO:0000259" key="8">
    <source>
        <dbReference type="Pfam" id="PF05827"/>
    </source>
</evidence>
<feature type="chain" id="PRO_5027991748" evidence="7">
    <location>
        <begin position="27"/>
        <end position="418"/>
    </location>
</feature>
<evidence type="ECO:0000256" key="3">
    <source>
        <dbReference type="ARBA" id="ARBA00022692"/>
    </source>
</evidence>
<dbReference type="Proteomes" id="UP000515158">
    <property type="component" value="Unplaced"/>
</dbReference>
<evidence type="ECO:0000313" key="10">
    <source>
        <dbReference type="Proteomes" id="UP000515158"/>
    </source>
</evidence>
<dbReference type="GeneID" id="117652936"/>
<evidence type="ECO:0000256" key="6">
    <source>
        <dbReference type="SAM" id="Phobius"/>
    </source>
</evidence>
<dbReference type="RefSeq" id="XP_034254028.1">
    <property type="nucleotide sequence ID" value="XM_034398137.1"/>
</dbReference>
<keyword evidence="3 6" id="KW-0812">Transmembrane</keyword>
<comment type="similarity">
    <text evidence="2">Belongs to the vacuolar ATPase subunit S1 family.</text>
</comment>
<protein>
    <submittedName>
        <fullName evidence="11">V-type proton ATPase subunit S1</fullName>
    </submittedName>
</protein>
<accession>A0A6P9A7R7</accession>
<feature type="transmembrane region" description="Helical" evidence="6">
    <location>
        <begin position="372"/>
        <end position="392"/>
    </location>
</feature>
<comment type="subcellular location">
    <subcellularLocation>
        <location evidence="1">Membrane</location>
        <topology evidence="1">Single-pass membrane protein</topology>
    </subcellularLocation>
</comment>
<dbReference type="PANTHER" id="PTHR12471:SF7">
    <property type="entry name" value="V-TYPE PROTON ATPASE SUBUNIT S1"/>
    <property type="match status" value="1"/>
</dbReference>
<keyword evidence="4 6" id="KW-1133">Transmembrane helix</keyword>
<dbReference type="GO" id="GO:0001671">
    <property type="term" value="F:ATPase activator activity"/>
    <property type="evidence" value="ECO:0007669"/>
    <property type="project" value="TreeGrafter"/>
</dbReference>
<dbReference type="InParanoid" id="A0A6P9A7R7"/>
<dbReference type="InterPro" id="IPR046756">
    <property type="entry name" value="VAS1/VOA1_TM"/>
</dbReference>
<evidence type="ECO:0000313" key="11">
    <source>
        <dbReference type="RefSeq" id="XP_034254028.1"/>
    </source>
</evidence>
<proteinExistence type="inferred from homology"/>
<dbReference type="FunCoup" id="A0A6P9A7R7">
    <property type="interactions" value="179"/>
</dbReference>
<name>A0A6P9A7R7_THRPL</name>
<keyword evidence="7" id="KW-0732">Signal</keyword>
<evidence type="ECO:0000256" key="5">
    <source>
        <dbReference type="ARBA" id="ARBA00023136"/>
    </source>
</evidence>
<dbReference type="InterPro" id="IPR046755">
    <property type="entry name" value="VAS1_LD"/>
</dbReference>
<dbReference type="AlphaFoldDB" id="A0A6P9A7R7"/>
<feature type="signal peptide" evidence="7">
    <location>
        <begin position="1"/>
        <end position="26"/>
    </location>
</feature>
<keyword evidence="5 6" id="KW-0472">Membrane</keyword>
<dbReference type="KEGG" id="tpal:117652936"/>
<reference evidence="11" key="1">
    <citation type="submission" date="2025-08" db="UniProtKB">
        <authorList>
            <consortium name="RefSeq"/>
        </authorList>
    </citation>
    <scope>IDENTIFICATION</scope>
    <source>
        <tissue evidence="11">Total insect</tissue>
    </source>
</reference>
<evidence type="ECO:0000256" key="2">
    <source>
        <dbReference type="ARBA" id="ARBA00009037"/>
    </source>
</evidence>
<dbReference type="Pfam" id="PF05827">
    <property type="entry name" value="VAS1_LD"/>
    <property type="match status" value="1"/>
</dbReference>
<evidence type="ECO:0000256" key="4">
    <source>
        <dbReference type="ARBA" id="ARBA00022989"/>
    </source>
</evidence>